<dbReference type="Proteomes" id="UP000190286">
    <property type="component" value="Unassembled WGS sequence"/>
</dbReference>
<dbReference type="AlphaFoldDB" id="A0A1T4XY51"/>
<gene>
    <name evidence="4" type="ORF">SAMN02745178_02504</name>
</gene>
<dbReference type="Pfam" id="PF01551">
    <property type="entry name" value="Peptidase_M23"/>
    <property type="match status" value="1"/>
</dbReference>
<dbReference type="InterPro" id="IPR016047">
    <property type="entry name" value="M23ase_b-sheet_dom"/>
</dbReference>
<keyword evidence="5" id="KW-1185">Reference proteome</keyword>
<organism evidence="4 5">
    <name type="scientific">Gemmiger formicilis</name>
    <dbReference type="NCBI Taxonomy" id="745368"/>
    <lineage>
        <taxon>Bacteria</taxon>
        <taxon>Bacillati</taxon>
        <taxon>Bacillota</taxon>
        <taxon>Clostridia</taxon>
        <taxon>Eubacteriales</taxon>
        <taxon>Gemmiger</taxon>
    </lineage>
</organism>
<dbReference type="RefSeq" id="WP_242943468.1">
    <property type="nucleotide sequence ID" value="NZ_FUYF01000022.1"/>
</dbReference>
<dbReference type="InterPro" id="IPR050570">
    <property type="entry name" value="Cell_wall_metabolism_enzyme"/>
</dbReference>
<dbReference type="GO" id="GO:0004222">
    <property type="term" value="F:metalloendopeptidase activity"/>
    <property type="evidence" value="ECO:0007669"/>
    <property type="project" value="TreeGrafter"/>
</dbReference>
<reference evidence="4 5" key="1">
    <citation type="submission" date="2017-02" db="EMBL/GenBank/DDBJ databases">
        <authorList>
            <person name="Peterson S.W."/>
        </authorList>
    </citation>
    <scope>NUCLEOTIDE SEQUENCE [LARGE SCALE GENOMIC DNA]</scope>
    <source>
        <strain evidence="4 5">ATCC 27749</strain>
    </source>
</reference>
<dbReference type="GeneID" id="93339459"/>
<feature type="compositionally biased region" description="Basic and acidic residues" evidence="1">
    <location>
        <begin position="29"/>
        <end position="43"/>
    </location>
</feature>
<dbReference type="PANTHER" id="PTHR21666:SF270">
    <property type="entry name" value="MUREIN HYDROLASE ACTIVATOR ENVC"/>
    <property type="match status" value="1"/>
</dbReference>
<dbReference type="Gene3D" id="2.70.70.10">
    <property type="entry name" value="Glucose Permease (Domain IIA)"/>
    <property type="match status" value="1"/>
</dbReference>
<dbReference type="SUPFAM" id="SSF51261">
    <property type="entry name" value="Duplicated hybrid motif"/>
    <property type="match status" value="1"/>
</dbReference>
<proteinExistence type="predicted"/>
<feature type="domain" description="M23ase beta-sheet core" evidence="3">
    <location>
        <begin position="471"/>
        <end position="568"/>
    </location>
</feature>
<accession>A0A1T4XY51</accession>
<feature type="transmembrane region" description="Helical" evidence="2">
    <location>
        <begin position="223"/>
        <end position="247"/>
    </location>
</feature>
<dbReference type="InterPro" id="IPR011055">
    <property type="entry name" value="Dup_hybrid_motif"/>
</dbReference>
<dbReference type="EMBL" id="FUYF01000022">
    <property type="protein sequence ID" value="SKA94499.1"/>
    <property type="molecule type" value="Genomic_DNA"/>
</dbReference>
<keyword evidence="2" id="KW-0812">Transmembrane</keyword>
<name>A0A1T4XY51_9FIRM</name>
<feature type="compositionally biased region" description="Basic and acidic residues" evidence="1">
    <location>
        <begin position="128"/>
        <end position="153"/>
    </location>
</feature>
<evidence type="ECO:0000256" key="1">
    <source>
        <dbReference type="SAM" id="MobiDB-lite"/>
    </source>
</evidence>
<feature type="region of interest" description="Disordered" evidence="1">
    <location>
        <begin position="1"/>
        <end position="56"/>
    </location>
</feature>
<keyword evidence="2" id="KW-1133">Transmembrane helix</keyword>
<evidence type="ECO:0000256" key="2">
    <source>
        <dbReference type="SAM" id="Phobius"/>
    </source>
</evidence>
<dbReference type="CDD" id="cd12797">
    <property type="entry name" value="M23_peptidase"/>
    <property type="match status" value="1"/>
</dbReference>
<sequence>MKEIKEKPTKRVPRSNAAGKIPKAALKKAWTEAKEKSRTKLRESISTQGEGNYTTAQDTAAMLTDTSYSAIKQNTDFTVEQGRKLALKQIEKYRERRAAEQTETTRTHTAGEHNVSPKQTERGTLPDAEQRPRCGADLPRQRAKEKAVTAKTAPRDIRGVTQGQRQLRTVANETVRSITTQTQMQTRTRQVQLAIQKAASSTCKTAVAVRSAIRHFLVSLHSLVAAIAAGISVALSIIIVISLVAFVSGSAYGIFFAANAPNADTITVQQAVETLTVEYRDRLEEISDTVQHDRQDITANDDMYYIRWQDVLAVFSSYVSGNEQGAPVAALTEEQVDKLRETMWAMNAVDYSTHPETTTIDTTDEDGNPTTTEITETVLVIELTHKTPDEMAADYHFTTRQNTYLQLLQDPQYEELWAELLGGFAQGGGELMNPDSTRIPTGTLQWPLPVAGTITSQFGHRVDPITGEVSSHTGTDIACAEGTPILAAADGIVTGANGLDSWGGSYGYYIQIDHGDGLETLYAHCSSICVTTGQQVQTGQVIGYVGHTGRATGSHLHLEVHVNGSRADAMSYFGT</sequence>
<keyword evidence="2" id="KW-0472">Membrane</keyword>
<evidence type="ECO:0000313" key="5">
    <source>
        <dbReference type="Proteomes" id="UP000190286"/>
    </source>
</evidence>
<feature type="region of interest" description="Disordered" evidence="1">
    <location>
        <begin position="96"/>
        <end position="153"/>
    </location>
</feature>
<feature type="compositionally biased region" description="Polar residues" evidence="1">
    <location>
        <begin position="44"/>
        <end position="56"/>
    </location>
</feature>
<dbReference type="PANTHER" id="PTHR21666">
    <property type="entry name" value="PEPTIDASE-RELATED"/>
    <property type="match status" value="1"/>
</dbReference>
<evidence type="ECO:0000313" key="4">
    <source>
        <dbReference type="EMBL" id="SKA94499.1"/>
    </source>
</evidence>
<evidence type="ECO:0000259" key="3">
    <source>
        <dbReference type="Pfam" id="PF01551"/>
    </source>
</evidence>
<feature type="compositionally biased region" description="Basic and acidic residues" evidence="1">
    <location>
        <begin position="96"/>
        <end position="111"/>
    </location>
</feature>
<protein>
    <submittedName>
        <fullName evidence="4">Peptidase family M23</fullName>
    </submittedName>
</protein>
<dbReference type="STRING" id="745368.SAMN02745178_02504"/>